<sequence>MLDSNRISTLNELQENVLVQLCRARVVLQDDVTVKLFIRDFNHSIQESKSLQVRFNYLPKEMEIDNKAKLIAISLKYSIVCPYTAFVGVESRLAGEKSREVPIEIADDNNQRKMRMNAVLSGQKKKSRKESDITVAEEDIVRRLIKMRQFNGTWTLDEKQLKQFLNVNVDKYQQILALGEDKMILSSIIALVMLEKQYKNDEQLWKPIVDKTNKCFLKHLGKKDKLDKLIEMITNVL</sequence>
<dbReference type="Proteomes" id="UP000663829">
    <property type="component" value="Unassembled WGS sequence"/>
</dbReference>
<dbReference type="PANTHER" id="PTHR45737:SF6">
    <property type="entry name" value="VON WILLEBRAND FACTOR A DOMAIN-CONTAINING PROTEIN 5A"/>
    <property type="match status" value="1"/>
</dbReference>
<dbReference type="AlphaFoldDB" id="A0A815C5M1"/>
<evidence type="ECO:0000313" key="1">
    <source>
        <dbReference type="EMBL" id="CAF1279509.1"/>
    </source>
</evidence>
<dbReference type="EMBL" id="CAJNOQ010011552">
    <property type="protein sequence ID" value="CAF1279509.1"/>
    <property type="molecule type" value="Genomic_DNA"/>
</dbReference>
<proteinExistence type="predicted"/>
<keyword evidence="3" id="KW-1185">Reference proteome</keyword>
<dbReference type="EMBL" id="CAJOBC010027204">
    <property type="protein sequence ID" value="CAF4073779.1"/>
    <property type="molecule type" value="Genomic_DNA"/>
</dbReference>
<name>A0A815C5M1_9BILA</name>
<dbReference type="Proteomes" id="UP000681722">
    <property type="component" value="Unassembled WGS sequence"/>
</dbReference>
<dbReference type="PANTHER" id="PTHR45737">
    <property type="entry name" value="VON WILLEBRAND FACTOR A DOMAIN-CONTAINING PROTEIN 5A"/>
    <property type="match status" value="1"/>
</dbReference>
<organism evidence="1 3">
    <name type="scientific">Didymodactylos carnosus</name>
    <dbReference type="NCBI Taxonomy" id="1234261"/>
    <lineage>
        <taxon>Eukaryota</taxon>
        <taxon>Metazoa</taxon>
        <taxon>Spiralia</taxon>
        <taxon>Gnathifera</taxon>
        <taxon>Rotifera</taxon>
        <taxon>Eurotatoria</taxon>
        <taxon>Bdelloidea</taxon>
        <taxon>Philodinida</taxon>
        <taxon>Philodinidae</taxon>
        <taxon>Didymodactylos</taxon>
    </lineage>
</organism>
<accession>A0A815C5M1</accession>
<evidence type="ECO:0000313" key="3">
    <source>
        <dbReference type="Proteomes" id="UP000663829"/>
    </source>
</evidence>
<gene>
    <name evidence="1" type="ORF">GPM918_LOCUS27486</name>
    <name evidence="2" type="ORF">SRO942_LOCUS27820</name>
</gene>
<evidence type="ECO:0000313" key="2">
    <source>
        <dbReference type="EMBL" id="CAF4073779.1"/>
    </source>
</evidence>
<comment type="caution">
    <text evidence="1">The sequence shown here is derived from an EMBL/GenBank/DDBJ whole genome shotgun (WGS) entry which is preliminary data.</text>
</comment>
<protein>
    <submittedName>
        <fullName evidence="1">Uncharacterized protein</fullName>
    </submittedName>
</protein>
<reference evidence="1" key="1">
    <citation type="submission" date="2021-02" db="EMBL/GenBank/DDBJ databases">
        <authorList>
            <person name="Nowell W R."/>
        </authorList>
    </citation>
    <scope>NUCLEOTIDE SEQUENCE</scope>
</reference>